<reference evidence="1 2" key="1">
    <citation type="submission" date="2019-06" db="EMBL/GenBank/DDBJ databases">
        <title>Sequencing the genomes of 1000 actinobacteria strains.</title>
        <authorList>
            <person name="Klenk H.-P."/>
        </authorList>
    </citation>
    <scope>NUCLEOTIDE SEQUENCE [LARGE SCALE GENOMIC DNA]</scope>
    <source>
        <strain evidence="1 2">DSM 43866</strain>
    </source>
</reference>
<protein>
    <submittedName>
        <fullName evidence="1">Uncharacterized protein</fullName>
    </submittedName>
</protein>
<comment type="caution">
    <text evidence="1">The sequence shown here is derived from an EMBL/GenBank/DDBJ whole genome shotgun (WGS) entry which is preliminary data.</text>
</comment>
<proteinExistence type="predicted"/>
<dbReference type="AlphaFoldDB" id="A0A561VGE6"/>
<gene>
    <name evidence="1" type="ORF">FHX34_107175</name>
</gene>
<evidence type="ECO:0000313" key="1">
    <source>
        <dbReference type="EMBL" id="TWG10681.1"/>
    </source>
</evidence>
<dbReference type="EMBL" id="VIWY01000007">
    <property type="protein sequence ID" value="TWG10681.1"/>
    <property type="molecule type" value="Genomic_DNA"/>
</dbReference>
<evidence type="ECO:0000313" key="2">
    <source>
        <dbReference type="Proteomes" id="UP000320239"/>
    </source>
</evidence>
<keyword evidence="2" id="KW-1185">Reference proteome</keyword>
<name>A0A561VGE6_ACTTI</name>
<organism evidence="1 2">
    <name type="scientific">Actinoplanes teichomyceticus</name>
    <dbReference type="NCBI Taxonomy" id="1867"/>
    <lineage>
        <taxon>Bacteria</taxon>
        <taxon>Bacillati</taxon>
        <taxon>Actinomycetota</taxon>
        <taxon>Actinomycetes</taxon>
        <taxon>Micromonosporales</taxon>
        <taxon>Micromonosporaceae</taxon>
        <taxon>Actinoplanes</taxon>
    </lineage>
</organism>
<sequence length="70" mass="7604">MVDNEFRAGDVLQVSCVFTEARVTNVASGHVSIRWPWNAHPATSPTGLRAGDGRSDVDGWRLGGSYRFVA</sequence>
<accession>A0A561VGE6</accession>
<dbReference type="Proteomes" id="UP000320239">
    <property type="component" value="Unassembled WGS sequence"/>
</dbReference>